<feature type="region of interest" description="Disordered" evidence="1">
    <location>
        <begin position="1"/>
        <end position="29"/>
    </location>
</feature>
<protein>
    <recommendedName>
        <fullName evidence="3">Anti-sigma K factor RskA C-terminal domain-containing protein</fullName>
    </recommendedName>
</protein>
<keyword evidence="2" id="KW-0472">Membrane</keyword>
<evidence type="ECO:0000256" key="2">
    <source>
        <dbReference type="SAM" id="Phobius"/>
    </source>
</evidence>
<accession>A0A2T8HYU2</accession>
<reference evidence="4 5" key="1">
    <citation type="submission" date="2018-04" db="EMBL/GenBank/DDBJ databases">
        <title>Pararhodobacter oceanense sp. nov., isolated from marine intertidal sediment.</title>
        <authorList>
            <person name="Wang X.-L."/>
            <person name="Du Z.-J."/>
        </authorList>
    </citation>
    <scope>NUCLEOTIDE SEQUENCE [LARGE SCALE GENOMIC DNA]</scope>
    <source>
        <strain evidence="4 5">AM505</strain>
    </source>
</reference>
<dbReference type="AlphaFoldDB" id="A0A2T8HYU2"/>
<dbReference type="Proteomes" id="UP000245911">
    <property type="component" value="Unassembled WGS sequence"/>
</dbReference>
<dbReference type="GO" id="GO:0005886">
    <property type="term" value="C:plasma membrane"/>
    <property type="evidence" value="ECO:0007669"/>
    <property type="project" value="InterPro"/>
</dbReference>
<evidence type="ECO:0000256" key="1">
    <source>
        <dbReference type="SAM" id="MobiDB-lite"/>
    </source>
</evidence>
<dbReference type="GO" id="GO:0006417">
    <property type="term" value="P:regulation of translation"/>
    <property type="evidence" value="ECO:0007669"/>
    <property type="project" value="TreeGrafter"/>
</dbReference>
<evidence type="ECO:0000313" key="5">
    <source>
        <dbReference type="Proteomes" id="UP000245911"/>
    </source>
</evidence>
<gene>
    <name evidence="4" type="ORF">DDE20_03525</name>
</gene>
<keyword evidence="5" id="KW-1185">Reference proteome</keyword>
<feature type="transmembrane region" description="Helical" evidence="2">
    <location>
        <begin position="107"/>
        <end position="127"/>
    </location>
</feature>
<comment type="caution">
    <text evidence="4">The sequence shown here is derived from an EMBL/GenBank/DDBJ whole genome shotgun (WGS) entry which is preliminary data.</text>
</comment>
<sequence length="232" mass="24122">MVAAQSHAAQGVYGSMTQSGDHTPEETPEQRDDLLAAEYVLGVLTGADWRAAAERAQVDGAFAALVAQWEERLAGLNEAYAAVPAADLMPQIEARLFPAPTRARRRWFTGFAAAALSASVVLAVVLWPQAPAPVQVQLVGEDARFVADYDGAALEFALALDAAGEGRDYELWAIGDDGVPRSLGLLRGPVTRVEAELLAGVTLAVSLEPAGGAPGDLPTGPVLATAVLPSVN</sequence>
<evidence type="ECO:0000259" key="3">
    <source>
        <dbReference type="Pfam" id="PF10099"/>
    </source>
</evidence>
<dbReference type="EMBL" id="QDKM01000001">
    <property type="protein sequence ID" value="PVH30603.1"/>
    <property type="molecule type" value="Genomic_DNA"/>
</dbReference>
<dbReference type="InterPro" id="IPR018764">
    <property type="entry name" value="RskA_C"/>
</dbReference>
<dbReference type="PANTHER" id="PTHR37461">
    <property type="entry name" value="ANTI-SIGMA-K FACTOR RSKA"/>
    <property type="match status" value="1"/>
</dbReference>
<feature type="domain" description="Anti-sigma K factor RskA C-terminal" evidence="3">
    <location>
        <begin position="113"/>
        <end position="222"/>
    </location>
</feature>
<proteinExistence type="predicted"/>
<dbReference type="PANTHER" id="PTHR37461:SF1">
    <property type="entry name" value="ANTI-SIGMA-K FACTOR RSKA"/>
    <property type="match status" value="1"/>
</dbReference>
<evidence type="ECO:0000313" key="4">
    <source>
        <dbReference type="EMBL" id="PVH30603.1"/>
    </source>
</evidence>
<organism evidence="4 5">
    <name type="scientific">Pararhodobacter oceanensis</name>
    <dbReference type="NCBI Taxonomy" id="2172121"/>
    <lineage>
        <taxon>Bacteria</taxon>
        <taxon>Pseudomonadati</taxon>
        <taxon>Pseudomonadota</taxon>
        <taxon>Alphaproteobacteria</taxon>
        <taxon>Rhodobacterales</taxon>
        <taxon>Paracoccaceae</taxon>
        <taxon>Pararhodobacter</taxon>
    </lineage>
</organism>
<keyword evidence="2" id="KW-0812">Transmembrane</keyword>
<dbReference type="OrthoDB" id="9816387at2"/>
<dbReference type="InterPro" id="IPR051474">
    <property type="entry name" value="Anti-sigma-K/W_factor"/>
</dbReference>
<dbReference type="GO" id="GO:0016989">
    <property type="term" value="F:sigma factor antagonist activity"/>
    <property type="evidence" value="ECO:0007669"/>
    <property type="project" value="TreeGrafter"/>
</dbReference>
<name>A0A2T8HYU2_9RHOB</name>
<keyword evidence="2" id="KW-1133">Transmembrane helix</keyword>
<dbReference type="Pfam" id="PF10099">
    <property type="entry name" value="RskA_C"/>
    <property type="match status" value="1"/>
</dbReference>